<dbReference type="Pfam" id="PF07287">
    <property type="entry name" value="AtuA"/>
    <property type="match status" value="1"/>
</dbReference>
<dbReference type="Proteomes" id="UP000031307">
    <property type="component" value="Unassembled WGS sequence"/>
</dbReference>
<dbReference type="PANTHER" id="PTHR47708:SF2">
    <property type="entry name" value="SI:CH73-132F6.5"/>
    <property type="match status" value="1"/>
</dbReference>
<dbReference type="EMBL" id="JSAM01000122">
    <property type="protein sequence ID" value="KIA76331.1"/>
    <property type="molecule type" value="Genomic_DNA"/>
</dbReference>
<comment type="caution">
    <text evidence="2">The sequence shown here is derived from an EMBL/GenBank/DDBJ whole genome shotgun (WGS) entry which is preliminary data.</text>
</comment>
<dbReference type="PANTHER" id="PTHR47708">
    <property type="match status" value="1"/>
</dbReference>
<organism evidence="2 3">
    <name type="scientific">Parachlamydia acanthamoebae</name>
    <dbReference type="NCBI Taxonomy" id="83552"/>
    <lineage>
        <taxon>Bacteria</taxon>
        <taxon>Pseudomonadati</taxon>
        <taxon>Chlamydiota</taxon>
        <taxon>Chlamydiia</taxon>
        <taxon>Parachlamydiales</taxon>
        <taxon>Parachlamydiaceae</taxon>
        <taxon>Parachlamydia</taxon>
    </lineage>
</organism>
<gene>
    <name evidence="2" type="ORF">DB43_AL00140</name>
</gene>
<name>A0A0C1BXU9_9BACT</name>
<evidence type="ECO:0000259" key="1">
    <source>
        <dbReference type="Pfam" id="PF07287"/>
    </source>
</evidence>
<accession>A0A0C1BXU9</accession>
<proteinExistence type="predicted"/>
<dbReference type="PATRIC" id="fig|83552.4.peg.2560"/>
<sequence length="468" mass="50553">MQNFETHTCKDQMDRLIRIANASAFWGDRPSAAATLLQQVPDLDYITLDYLAEVSLSIMAIQREKNPTLGYAKDFIETIRSLVPFWKKGSKVKIIANAGGLNPFGCAQECAKILKSTGCVHLKIGIVTGDDVLSILLKSPENFHNLETHASIETISPKLVTANAYLGASAIVEALQKGADIVITGRVADPSLTVAPAAFHFGWDLQDYDLLANATIAGHLIECGTQATGGILTDWLDLPASEMIGFPIIEMDQKGHFTLTKPPHTGGIVNLPVIKEQLLYEIGDPGSYLSPDVNVSFLNIQLQEEAPNRVRVSGGKGSPPPTSYKVSATYKNGYRADGLLTIIGRDADKKARKCGTIILERVKQAGYNLQDSLIECIGAGDATLGIIPQGACTECVLKVSAADENREALECFVKEFAPLVTSGPQGTTGYLTGRPKILPVFGYWPCLIDTKDVTPRTQTYAVEQLCTN</sequence>
<reference evidence="2 3" key="1">
    <citation type="journal article" date="2014" name="Mol. Biol. Evol.">
        <title>Massive expansion of Ubiquitination-related gene families within the Chlamydiae.</title>
        <authorList>
            <person name="Domman D."/>
            <person name="Collingro A."/>
            <person name="Lagkouvardos I."/>
            <person name="Gehre L."/>
            <person name="Weinmaier T."/>
            <person name="Rattei T."/>
            <person name="Subtil A."/>
            <person name="Horn M."/>
        </authorList>
    </citation>
    <scope>NUCLEOTIDE SEQUENCE [LARGE SCALE GENOMIC DNA]</scope>
    <source>
        <strain evidence="2 3">OEW1</strain>
    </source>
</reference>
<evidence type="ECO:0000313" key="3">
    <source>
        <dbReference type="Proteomes" id="UP000031307"/>
    </source>
</evidence>
<dbReference type="AlphaFoldDB" id="A0A0C1BXU9"/>
<protein>
    <recommendedName>
        <fullName evidence="1">Acyclic terpene utilisation N-terminal domain-containing protein</fullName>
    </recommendedName>
</protein>
<feature type="domain" description="Acyclic terpene utilisation N-terminal" evidence="1">
    <location>
        <begin position="17"/>
        <end position="458"/>
    </location>
</feature>
<evidence type="ECO:0000313" key="2">
    <source>
        <dbReference type="EMBL" id="KIA76331.1"/>
    </source>
</evidence>
<dbReference type="InterPro" id="IPR010839">
    <property type="entry name" value="AtuA_N"/>
</dbReference>